<dbReference type="InterPro" id="IPR004398">
    <property type="entry name" value="RNA_MeTrfase_RsmD"/>
</dbReference>
<evidence type="ECO:0000256" key="1">
    <source>
        <dbReference type="ARBA" id="ARBA00022603"/>
    </source>
</evidence>
<dbReference type="PANTHER" id="PTHR43542:SF1">
    <property type="entry name" value="METHYLTRANSFERASE"/>
    <property type="match status" value="1"/>
</dbReference>
<evidence type="ECO:0000256" key="2">
    <source>
        <dbReference type="ARBA" id="ARBA00022679"/>
    </source>
</evidence>
<dbReference type="Proteomes" id="UP000014400">
    <property type="component" value="Unassembled WGS sequence"/>
</dbReference>
<dbReference type="EMBL" id="ATCF01000035">
    <property type="protein sequence ID" value="EPD97601.1"/>
    <property type="molecule type" value="Genomic_DNA"/>
</dbReference>
<accession>S3BAR1</accession>
<dbReference type="GO" id="GO:0031167">
    <property type="term" value="P:rRNA methylation"/>
    <property type="evidence" value="ECO:0007669"/>
    <property type="project" value="InterPro"/>
</dbReference>
<keyword evidence="4" id="KW-1185">Reference proteome</keyword>
<dbReference type="eggNOG" id="COG0742">
    <property type="taxonomic scope" value="Bacteria"/>
</dbReference>
<dbReference type="Gene3D" id="3.40.50.150">
    <property type="entry name" value="Vaccinia Virus protein VP39"/>
    <property type="match status" value="1"/>
</dbReference>
<keyword evidence="2 3" id="KW-0808">Transferase</keyword>
<dbReference type="GO" id="GO:0003676">
    <property type="term" value="F:nucleic acid binding"/>
    <property type="evidence" value="ECO:0007669"/>
    <property type="project" value="InterPro"/>
</dbReference>
<evidence type="ECO:0000313" key="3">
    <source>
        <dbReference type="EMBL" id="EPD97601.1"/>
    </source>
</evidence>
<name>S3BAR1_9BURK</name>
<dbReference type="STRING" id="1203554.HMPREF1476_02222"/>
<organism evidence="3 4">
    <name type="scientific">Sutterella wadsworthensis HGA0223</name>
    <dbReference type="NCBI Taxonomy" id="1203554"/>
    <lineage>
        <taxon>Bacteria</taxon>
        <taxon>Pseudomonadati</taxon>
        <taxon>Pseudomonadota</taxon>
        <taxon>Betaproteobacteria</taxon>
        <taxon>Burkholderiales</taxon>
        <taxon>Sutterellaceae</taxon>
        <taxon>Sutterella</taxon>
    </lineage>
</organism>
<dbReference type="InterPro" id="IPR002052">
    <property type="entry name" value="DNA_methylase_N6_adenine_CS"/>
</dbReference>
<dbReference type="CDD" id="cd02440">
    <property type="entry name" value="AdoMet_MTases"/>
    <property type="match status" value="1"/>
</dbReference>
<proteinExistence type="predicted"/>
<dbReference type="PROSITE" id="PS00092">
    <property type="entry name" value="N6_MTASE"/>
    <property type="match status" value="1"/>
</dbReference>
<dbReference type="PATRIC" id="fig|1203554.3.peg.2305"/>
<sequence>MRIVGGRWRRTPLAVADRNGLRPTPERVRETVFDWLGHLLGSFSGKSALDLFAGSGALGFEALSRGMKAADFVERDSRQAALLKHAAAKLSEKEANGTQIRVHQGDAFQFLEGAASYYDVIFIDPPYALNLQDEAIVEAAKCLGPNGILYVERSGVLTSPEVLDQQKLVRLRSMSAGQVTCELLGFAAGSLAALAKVKKPLRGKAAKIAAKQAQKAAQG</sequence>
<evidence type="ECO:0000313" key="4">
    <source>
        <dbReference type="Proteomes" id="UP000014400"/>
    </source>
</evidence>
<keyword evidence="1 3" id="KW-0489">Methyltransferase</keyword>
<protein>
    <submittedName>
        <fullName evidence="3">RsmD family RNA methyltransferase</fullName>
    </submittedName>
</protein>
<dbReference type="SUPFAM" id="SSF53335">
    <property type="entry name" value="S-adenosyl-L-methionine-dependent methyltransferases"/>
    <property type="match status" value="1"/>
</dbReference>
<reference evidence="3 4" key="1">
    <citation type="submission" date="2013-04" db="EMBL/GenBank/DDBJ databases">
        <title>The Genome Sequence of Sutterella wadsworthensis HGA0223.</title>
        <authorList>
            <consortium name="The Broad Institute Genomics Platform"/>
            <person name="Earl A."/>
            <person name="Ward D."/>
            <person name="Feldgarden M."/>
            <person name="Gevers D."/>
            <person name="Schmidt T.M."/>
            <person name="Dover J."/>
            <person name="Dai D."/>
            <person name="Walker B."/>
            <person name="Young S."/>
            <person name="Zeng Q."/>
            <person name="Gargeya S."/>
            <person name="Fitzgerald M."/>
            <person name="Haas B."/>
            <person name="Abouelleil A."/>
            <person name="Allen A.W."/>
            <person name="Alvarado L."/>
            <person name="Arachchi H.M."/>
            <person name="Berlin A.M."/>
            <person name="Chapman S.B."/>
            <person name="Gainer-Dewar J."/>
            <person name="Goldberg J."/>
            <person name="Griggs A."/>
            <person name="Gujja S."/>
            <person name="Hansen M."/>
            <person name="Howarth C."/>
            <person name="Imamovic A."/>
            <person name="Ireland A."/>
            <person name="Larimer J."/>
            <person name="McCowan C."/>
            <person name="Murphy C."/>
            <person name="Pearson M."/>
            <person name="Poon T.W."/>
            <person name="Priest M."/>
            <person name="Roberts A."/>
            <person name="Saif S."/>
            <person name="Shea T."/>
            <person name="Sisk P."/>
            <person name="Sykes S."/>
            <person name="Wortman J."/>
            <person name="Nusbaum C."/>
            <person name="Birren B."/>
        </authorList>
    </citation>
    <scope>NUCLEOTIDE SEQUENCE [LARGE SCALE GENOMIC DNA]</scope>
    <source>
        <strain evidence="3 4">HGA0223</strain>
    </source>
</reference>
<dbReference type="AlphaFoldDB" id="S3BAR1"/>
<dbReference type="Pfam" id="PF03602">
    <property type="entry name" value="Cons_hypoth95"/>
    <property type="match status" value="1"/>
</dbReference>
<dbReference type="GO" id="GO:0008168">
    <property type="term" value="F:methyltransferase activity"/>
    <property type="evidence" value="ECO:0007669"/>
    <property type="project" value="UniProtKB-KW"/>
</dbReference>
<comment type="caution">
    <text evidence="3">The sequence shown here is derived from an EMBL/GenBank/DDBJ whole genome shotgun (WGS) entry which is preliminary data.</text>
</comment>
<dbReference type="HOGENOM" id="CLU_075826_2_0_4"/>
<gene>
    <name evidence="3" type="ORF">HMPREF1476_02222</name>
</gene>
<dbReference type="RefSeq" id="WP_016475228.1">
    <property type="nucleotide sequence ID" value="NZ_KE150481.1"/>
</dbReference>
<dbReference type="InterPro" id="IPR029063">
    <property type="entry name" value="SAM-dependent_MTases_sf"/>
</dbReference>
<dbReference type="PIRSF" id="PIRSF004553">
    <property type="entry name" value="CHP00095"/>
    <property type="match status" value="1"/>
</dbReference>
<dbReference type="PANTHER" id="PTHR43542">
    <property type="entry name" value="METHYLTRANSFERASE"/>
    <property type="match status" value="1"/>
</dbReference>
<dbReference type="NCBIfam" id="TIGR00095">
    <property type="entry name" value="16S rRNA (guanine(966)-N(2))-methyltransferase RsmD"/>
    <property type="match status" value="1"/>
</dbReference>